<dbReference type="Proteomes" id="UP000298061">
    <property type="component" value="Unassembled WGS sequence"/>
</dbReference>
<organism evidence="1 2">
    <name type="scientific">Hericium alpestre</name>
    <dbReference type="NCBI Taxonomy" id="135208"/>
    <lineage>
        <taxon>Eukaryota</taxon>
        <taxon>Fungi</taxon>
        <taxon>Dikarya</taxon>
        <taxon>Basidiomycota</taxon>
        <taxon>Agaricomycotina</taxon>
        <taxon>Agaricomycetes</taxon>
        <taxon>Russulales</taxon>
        <taxon>Hericiaceae</taxon>
        <taxon>Hericium</taxon>
    </lineage>
</organism>
<feature type="non-terminal residue" evidence="1">
    <location>
        <position position="1"/>
    </location>
</feature>
<dbReference type="OrthoDB" id="418179at2759"/>
<comment type="caution">
    <text evidence="1">The sequence shown here is derived from an EMBL/GenBank/DDBJ whole genome shotgun (WGS) entry which is preliminary data.</text>
</comment>
<dbReference type="Gene3D" id="3.40.50.720">
    <property type="entry name" value="NAD(P)-binding Rossmann-like Domain"/>
    <property type="match status" value="2"/>
</dbReference>
<evidence type="ECO:0008006" key="3">
    <source>
        <dbReference type="Google" id="ProtNLM"/>
    </source>
</evidence>
<reference evidence="1 2" key="1">
    <citation type="submission" date="2019-02" db="EMBL/GenBank/DDBJ databases">
        <title>Genome sequencing of the rare red list fungi Hericium alpestre (H. flagellum).</title>
        <authorList>
            <person name="Buettner E."/>
            <person name="Kellner H."/>
        </authorList>
    </citation>
    <scope>NUCLEOTIDE SEQUENCE [LARGE SCALE GENOMIC DNA]</scope>
    <source>
        <strain evidence="1 2">DSM 108284</strain>
    </source>
</reference>
<proteinExistence type="predicted"/>
<dbReference type="STRING" id="135208.A0A4Y9ZP09"/>
<name>A0A4Y9ZP09_9AGAM</name>
<evidence type="ECO:0000313" key="2">
    <source>
        <dbReference type="Proteomes" id="UP000298061"/>
    </source>
</evidence>
<dbReference type="AlphaFoldDB" id="A0A4Y9ZP09"/>
<evidence type="ECO:0000313" key="1">
    <source>
        <dbReference type="EMBL" id="TFY76345.1"/>
    </source>
</evidence>
<dbReference type="EMBL" id="SFCI01001236">
    <property type="protein sequence ID" value="TFY76345.1"/>
    <property type="molecule type" value="Genomic_DNA"/>
</dbReference>
<gene>
    <name evidence="1" type="ORF">EWM64_g7665</name>
</gene>
<keyword evidence="2" id="KW-1185">Reference proteome</keyword>
<accession>A0A4Y9ZP09</accession>
<sequence length="55" mass="6064">NGMVPHYSGTTLDAQQRYAQGVHNILVNYLEIKAQSPQNVIVGPSGYETKAYGQR</sequence>
<protein>
    <recommendedName>
        <fullName evidence="3">Formate dehydrogenase</fullName>
    </recommendedName>
</protein>